<evidence type="ECO:0000256" key="4">
    <source>
        <dbReference type="ARBA" id="ARBA00022833"/>
    </source>
</evidence>
<sequence>MSGFFSLSGGLGGRGGGRNSDQEGSSQNHHHNPPEINPESWFLFRNEEIHQYKGFELWQPAAPHAPSASSGGGGVLNPLHDLYASAGGLAVGPSRGSGFHITEDGGAGGHHHQQSPRSSFLMMRSGGGVGTGVTGGGISCQDCGNQAKKDCQHMRCRTCCKSRGFQCQTHVKSTWVPAAKRRERQQQLAAMQQQQTQNQRQREGGKRQRENPTDASNSLVCTRIPTTAANASGLELGQLPAEVSSEAVFRCVRVSSIDDGEDQFAYQTAVNICGHVFKGILYDQGSESQYMAAGDTSSGGGSVSAGAQQLSLIAGAPPAASAGNTSPFLDQSLYPAPINSFIAGTQFFPPPPS</sequence>
<evidence type="ECO:0000256" key="7">
    <source>
        <dbReference type="ARBA" id="ARBA00023242"/>
    </source>
</evidence>
<keyword evidence="10" id="KW-1185">Reference proteome</keyword>
<evidence type="ECO:0000313" key="9">
    <source>
        <dbReference type="EMBL" id="GER47539.1"/>
    </source>
</evidence>
<protein>
    <submittedName>
        <fullName evidence="9">Protein SHI RELATED SEQUENCE 1</fullName>
    </submittedName>
</protein>
<keyword evidence="5" id="KW-0238">DNA-binding</keyword>
<evidence type="ECO:0000313" key="10">
    <source>
        <dbReference type="Proteomes" id="UP000325081"/>
    </source>
</evidence>
<proteinExistence type="inferred from homology"/>
<dbReference type="InterPro" id="IPR007818">
    <property type="entry name" value="SHI"/>
</dbReference>
<dbReference type="Pfam" id="PF05142">
    <property type="entry name" value="DUF702"/>
    <property type="match status" value="1"/>
</dbReference>
<evidence type="ECO:0000256" key="8">
    <source>
        <dbReference type="SAM" id="MobiDB-lite"/>
    </source>
</evidence>
<name>A0A5A7QR46_STRAF</name>
<dbReference type="NCBIfam" id="TIGR01623">
    <property type="entry name" value="put_zinc_LRP1"/>
    <property type="match status" value="1"/>
</dbReference>
<dbReference type="GO" id="GO:0003677">
    <property type="term" value="F:DNA binding"/>
    <property type="evidence" value="ECO:0007669"/>
    <property type="project" value="UniProtKB-KW"/>
</dbReference>
<reference evidence="10" key="1">
    <citation type="journal article" date="2019" name="Curr. Biol.">
        <title>Genome Sequence of Striga asiatica Provides Insight into the Evolution of Plant Parasitism.</title>
        <authorList>
            <person name="Yoshida S."/>
            <person name="Kim S."/>
            <person name="Wafula E.K."/>
            <person name="Tanskanen J."/>
            <person name="Kim Y.M."/>
            <person name="Honaas L."/>
            <person name="Yang Z."/>
            <person name="Spallek T."/>
            <person name="Conn C.E."/>
            <person name="Ichihashi Y."/>
            <person name="Cheong K."/>
            <person name="Cui S."/>
            <person name="Der J.P."/>
            <person name="Gundlach H."/>
            <person name="Jiao Y."/>
            <person name="Hori C."/>
            <person name="Ishida J.K."/>
            <person name="Kasahara H."/>
            <person name="Kiba T."/>
            <person name="Kim M.S."/>
            <person name="Koo N."/>
            <person name="Laohavisit A."/>
            <person name="Lee Y.H."/>
            <person name="Lumba S."/>
            <person name="McCourt P."/>
            <person name="Mortimer J.C."/>
            <person name="Mutuku J.M."/>
            <person name="Nomura T."/>
            <person name="Sasaki-Sekimoto Y."/>
            <person name="Seto Y."/>
            <person name="Wang Y."/>
            <person name="Wakatake T."/>
            <person name="Sakakibara H."/>
            <person name="Demura T."/>
            <person name="Yamaguchi S."/>
            <person name="Yoneyama K."/>
            <person name="Manabe R.I."/>
            <person name="Nelson D.C."/>
            <person name="Schulman A.H."/>
            <person name="Timko M.P."/>
            <person name="dePamphilis C.W."/>
            <person name="Choi D."/>
            <person name="Shirasu K."/>
        </authorList>
    </citation>
    <scope>NUCLEOTIDE SEQUENCE [LARGE SCALE GENOMIC DNA]</scope>
    <source>
        <strain evidence="10">cv. UVA1</strain>
    </source>
</reference>
<comment type="caution">
    <text evidence="9">The sequence shown here is derived from an EMBL/GenBank/DDBJ whole genome shotgun (WGS) entry which is preliminary data.</text>
</comment>
<keyword evidence="6" id="KW-0010">Activator</keyword>
<dbReference type="InterPro" id="IPR006511">
    <property type="entry name" value="SHI_C"/>
</dbReference>
<comment type="subcellular location">
    <subcellularLocation>
        <location evidence="1">Nucleus</location>
    </subcellularLocation>
</comment>
<feature type="region of interest" description="Disordered" evidence="8">
    <location>
        <begin position="181"/>
        <end position="217"/>
    </location>
</feature>
<feature type="compositionally biased region" description="Basic and acidic residues" evidence="8">
    <location>
        <begin position="200"/>
        <end position="212"/>
    </location>
</feature>
<keyword evidence="3" id="KW-0479">Metal-binding</keyword>
<dbReference type="PANTHER" id="PTHR31604">
    <property type="entry name" value="PROTEIN LATERAL ROOT PRIMORDIUM 1"/>
    <property type="match status" value="1"/>
</dbReference>
<feature type="compositionally biased region" description="Gly residues" evidence="8">
    <location>
        <begin position="9"/>
        <end position="18"/>
    </location>
</feature>
<evidence type="ECO:0000256" key="6">
    <source>
        <dbReference type="ARBA" id="ARBA00023159"/>
    </source>
</evidence>
<feature type="compositionally biased region" description="Low complexity" evidence="8">
    <location>
        <begin position="186"/>
        <end position="199"/>
    </location>
</feature>
<dbReference type="OrthoDB" id="692274at2759"/>
<organism evidence="9 10">
    <name type="scientific">Striga asiatica</name>
    <name type="common">Asiatic witchweed</name>
    <name type="synonym">Buchnera asiatica</name>
    <dbReference type="NCBI Taxonomy" id="4170"/>
    <lineage>
        <taxon>Eukaryota</taxon>
        <taxon>Viridiplantae</taxon>
        <taxon>Streptophyta</taxon>
        <taxon>Embryophyta</taxon>
        <taxon>Tracheophyta</taxon>
        <taxon>Spermatophyta</taxon>
        <taxon>Magnoliopsida</taxon>
        <taxon>eudicotyledons</taxon>
        <taxon>Gunneridae</taxon>
        <taxon>Pentapetalae</taxon>
        <taxon>asterids</taxon>
        <taxon>lamiids</taxon>
        <taxon>Lamiales</taxon>
        <taxon>Orobanchaceae</taxon>
        <taxon>Buchnereae</taxon>
        <taxon>Striga</taxon>
    </lineage>
</organism>
<accession>A0A5A7QR46</accession>
<dbReference type="NCBIfam" id="TIGR01624">
    <property type="entry name" value="LRP1_Cterm"/>
    <property type="match status" value="1"/>
</dbReference>
<comment type="similarity">
    <text evidence="2">Belongs to the SHI protein family.</text>
</comment>
<dbReference type="GO" id="GO:0046872">
    <property type="term" value="F:metal ion binding"/>
    <property type="evidence" value="ECO:0007669"/>
    <property type="project" value="UniProtKB-KW"/>
</dbReference>
<evidence type="ECO:0000256" key="3">
    <source>
        <dbReference type="ARBA" id="ARBA00022723"/>
    </source>
</evidence>
<dbReference type="PANTHER" id="PTHR31604:SF4">
    <property type="entry name" value="PROTEIN SHORT INTERNODES"/>
    <property type="match status" value="1"/>
</dbReference>
<dbReference type="Proteomes" id="UP000325081">
    <property type="component" value="Unassembled WGS sequence"/>
</dbReference>
<dbReference type="GO" id="GO:0045893">
    <property type="term" value="P:positive regulation of DNA-templated transcription"/>
    <property type="evidence" value="ECO:0007669"/>
    <property type="project" value="TreeGrafter"/>
</dbReference>
<evidence type="ECO:0000256" key="2">
    <source>
        <dbReference type="ARBA" id="ARBA00006911"/>
    </source>
</evidence>
<dbReference type="AlphaFoldDB" id="A0A5A7QR46"/>
<dbReference type="GO" id="GO:0003700">
    <property type="term" value="F:DNA-binding transcription factor activity"/>
    <property type="evidence" value="ECO:0007669"/>
    <property type="project" value="InterPro"/>
</dbReference>
<dbReference type="GO" id="GO:0005634">
    <property type="term" value="C:nucleus"/>
    <property type="evidence" value="ECO:0007669"/>
    <property type="project" value="UniProtKB-SubCell"/>
</dbReference>
<dbReference type="InterPro" id="IPR006510">
    <property type="entry name" value="Znf_LRP1"/>
</dbReference>
<evidence type="ECO:0000256" key="5">
    <source>
        <dbReference type="ARBA" id="ARBA00023125"/>
    </source>
</evidence>
<feature type="region of interest" description="Disordered" evidence="8">
    <location>
        <begin position="1"/>
        <end position="38"/>
    </location>
</feature>
<dbReference type="EMBL" id="BKCP01007959">
    <property type="protein sequence ID" value="GER47539.1"/>
    <property type="molecule type" value="Genomic_DNA"/>
</dbReference>
<gene>
    <name evidence="9" type="ORF">STAS_24643</name>
</gene>
<keyword evidence="7" id="KW-0539">Nucleus</keyword>
<evidence type="ECO:0000256" key="1">
    <source>
        <dbReference type="ARBA" id="ARBA00004123"/>
    </source>
</evidence>
<keyword evidence="4" id="KW-0862">Zinc</keyword>